<dbReference type="InterPro" id="IPR052766">
    <property type="entry name" value="S41A_metabolite_peptidase"/>
</dbReference>
<dbReference type="InterPro" id="IPR029045">
    <property type="entry name" value="ClpP/crotonase-like_dom_sf"/>
</dbReference>
<accession>A0A0A1T0Y1</accession>
<keyword evidence="4" id="KW-1185">Reference proteome</keyword>
<dbReference type="HOGENOM" id="CLU_014251_0_1_1"/>
<evidence type="ECO:0000256" key="1">
    <source>
        <dbReference type="SAM" id="SignalP"/>
    </source>
</evidence>
<evidence type="ECO:0000259" key="2">
    <source>
        <dbReference type="Pfam" id="PF23658"/>
    </source>
</evidence>
<dbReference type="PANTHER" id="PTHR37049">
    <property type="entry name" value="PEPTIDASE S41 FAMILY PROTEIN"/>
    <property type="match status" value="1"/>
</dbReference>
<name>A0A0A1T0Y1_9HYPO</name>
<dbReference type="AlphaFoldDB" id="A0A0A1T0Y1"/>
<protein>
    <recommendedName>
        <fullName evidence="2">CPAF-like PDZ domain-containing protein</fullName>
    </recommendedName>
</protein>
<feature type="domain" description="CPAF-like PDZ" evidence="2">
    <location>
        <begin position="151"/>
        <end position="273"/>
    </location>
</feature>
<keyword evidence="1" id="KW-0732">Signal</keyword>
<dbReference type="OrthoDB" id="27214at2759"/>
<organism evidence="3 4">
    <name type="scientific">[Torrubiella] hemipterigena</name>
    <dbReference type="NCBI Taxonomy" id="1531966"/>
    <lineage>
        <taxon>Eukaryota</taxon>
        <taxon>Fungi</taxon>
        <taxon>Dikarya</taxon>
        <taxon>Ascomycota</taxon>
        <taxon>Pezizomycotina</taxon>
        <taxon>Sordariomycetes</taxon>
        <taxon>Hypocreomycetidae</taxon>
        <taxon>Hypocreales</taxon>
        <taxon>Clavicipitaceae</taxon>
        <taxon>Clavicipitaceae incertae sedis</taxon>
        <taxon>'Torrubiella' clade</taxon>
    </lineage>
</organism>
<dbReference type="SUPFAM" id="SSF52096">
    <property type="entry name" value="ClpP/crotonase"/>
    <property type="match status" value="1"/>
</dbReference>
<reference evidence="3 4" key="1">
    <citation type="journal article" date="2015" name="Genome Announc.">
        <title>Draft Genome Sequence and Gene Annotation of the Entomopathogenic Fungus Verticillium hemipterigenum.</title>
        <authorList>
            <person name="Horn F."/>
            <person name="Habel A."/>
            <person name="Scharf D.H."/>
            <person name="Dworschak J."/>
            <person name="Brakhage A.A."/>
            <person name="Guthke R."/>
            <person name="Hertweck C."/>
            <person name="Linde J."/>
        </authorList>
    </citation>
    <scope>NUCLEOTIDE SEQUENCE [LARGE SCALE GENOMIC DNA]</scope>
</reference>
<gene>
    <name evidence="3" type="ORF">VHEMI04334</name>
</gene>
<evidence type="ECO:0000313" key="4">
    <source>
        <dbReference type="Proteomes" id="UP000039046"/>
    </source>
</evidence>
<dbReference type="InterPro" id="IPR056186">
    <property type="entry name" value="PDZ_CPAF-rel"/>
</dbReference>
<feature type="chain" id="PRO_5001978768" description="CPAF-like PDZ domain-containing protein" evidence="1">
    <location>
        <begin position="22"/>
        <end position="695"/>
    </location>
</feature>
<proteinExistence type="predicted"/>
<dbReference type="Pfam" id="PF23658">
    <property type="entry name" value="PDZ_CPAF_rel"/>
    <property type="match status" value="1"/>
</dbReference>
<dbReference type="STRING" id="1531966.A0A0A1T0Y1"/>
<sequence>MKQAKHSLALALAGFITSASTSPTAPVPVPAPCALIRDAQVAGNKTVSAKLAYDCLTSVPLGKKQALDLVDSLEPYLEWQSDPTYLAHPPAWYEYPAYDLFEGLKTVRKNLVDNNYANEYAFHADLNLKVFLPAHDGHLAYFSDLLTNGTRFGRPEGLVSISLNGSSIPVIMLKDEAISQGNQARVITKINGLEAHTFLENEAAIGCGSQDADACYNEQFFQLAQAVAHTPLGNHARGGRSLLVYQGPNTTYTFADGTNHTVDNIATIVGDFTSVKDGKSFYDTFCTPAPPPQNNEAPGVAVHGAIPGYPTPVLMASDGVVAGFYLDGAGYEDVAVITLLSFESRSSYEFQAVVQSFLAKARADGKTKLIVDFQANGGGSIVLGYDFFKQLFPDIEPDGYSRWRLNGGFLGLARSLSSNPFAGQPWFRWQDDLNITNLPFTSFKDKFGPVAINNDAYTNIMRWDLNHTSLGLEVTGYGNRIDFVSPFKAQDIVLLYDGFCASTCTLASEMLRIQGGVKSIAVGGRPNTRGMQGVGGTKGSQALDIADIYSFTSSTDGINKGDRKEFARYTPLAMQRARGAGLNARDQILRGNVEDGLPAQFVYEEADCRLFWTQDMLTNMTSIWKAAASAAFHNGHCVEGGIVYHNATANTTAPGSSVNKAKYTIRPGTNILEGTFPNDDRTPEFLATYINKIIM</sequence>
<dbReference type="Gene3D" id="3.90.226.10">
    <property type="entry name" value="2-enoyl-CoA Hydratase, Chain A, domain 1"/>
    <property type="match status" value="1"/>
</dbReference>
<evidence type="ECO:0000313" key="3">
    <source>
        <dbReference type="EMBL" id="CEJ87193.1"/>
    </source>
</evidence>
<dbReference type="PANTHER" id="PTHR37049:SF4">
    <property type="entry name" value="RHODANESE DOMAIN-CONTAINING PROTEIN"/>
    <property type="match status" value="1"/>
</dbReference>
<feature type="signal peptide" evidence="1">
    <location>
        <begin position="1"/>
        <end position="21"/>
    </location>
</feature>
<dbReference type="Proteomes" id="UP000039046">
    <property type="component" value="Unassembled WGS sequence"/>
</dbReference>
<dbReference type="EMBL" id="CDHN01000002">
    <property type="protein sequence ID" value="CEJ87193.1"/>
    <property type="molecule type" value="Genomic_DNA"/>
</dbReference>